<dbReference type="CDD" id="cd05244">
    <property type="entry name" value="BVR-B_like_SDR_a"/>
    <property type="match status" value="1"/>
</dbReference>
<dbReference type="AlphaFoldDB" id="A0A1Y5NCU3"/>
<dbReference type="SUPFAM" id="SSF51735">
    <property type="entry name" value="NAD(P)-binding Rossmann-fold domains"/>
    <property type="match status" value="1"/>
</dbReference>
<dbReference type="PANTHER" id="PTHR43355">
    <property type="entry name" value="FLAVIN REDUCTASE (NADPH)"/>
    <property type="match status" value="1"/>
</dbReference>
<dbReference type="Gene3D" id="3.40.50.720">
    <property type="entry name" value="NAD(P)-binding Rossmann-like Domain"/>
    <property type="match status" value="1"/>
</dbReference>
<dbReference type="InterPro" id="IPR051606">
    <property type="entry name" value="Polyketide_Oxido-like"/>
</dbReference>
<organism evidence="2 3">
    <name type="scientific">Campylobacter concisus</name>
    <dbReference type="NCBI Taxonomy" id="199"/>
    <lineage>
        <taxon>Bacteria</taxon>
        <taxon>Pseudomonadati</taxon>
        <taxon>Campylobacterota</taxon>
        <taxon>Epsilonproteobacteria</taxon>
        <taxon>Campylobacterales</taxon>
        <taxon>Campylobacteraceae</taxon>
        <taxon>Campylobacter</taxon>
    </lineage>
</organism>
<dbReference type="Proteomes" id="UP000195893">
    <property type="component" value="Unassembled WGS sequence"/>
</dbReference>
<feature type="domain" description="NAD(P)-binding" evidence="1">
    <location>
        <begin position="7"/>
        <end position="196"/>
    </location>
</feature>
<accession>A0A1Y5NCU3</accession>
<dbReference type="EMBL" id="NDYQ01000002">
    <property type="protein sequence ID" value="OUT18690.1"/>
    <property type="molecule type" value="Genomic_DNA"/>
</dbReference>
<reference evidence="2 3" key="1">
    <citation type="submission" date="2017-04" db="EMBL/GenBank/DDBJ databases">
        <title>Complete genome of Campylobacter concisus ATCC 33237T and draft genomes for an additional eight well characterized C. concisus strains.</title>
        <authorList>
            <person name="Cornelius A.J."/>
            <person name="Miller W.G."/>
            <person name="Lastovica A.J."/>
            <person name="On S.L."/>
            <person name="French N.P."/>
            <person name="Vandenberg O."/>
            <person name="Biggs P.J."/>
        </authorList>
    </citation>
    <scope>NUCLEOTIDE SEQUENCE [LARGE SCALE GENOMIC DNA]</scope>
    <source>
        <strain evidence="2 3">Lasto127.99</strain>
    </source>
</reference>
<dbReference type="GO" id="GO:0016646">
    <property type="term" value="F:oxidoreductase activity, acting on the CH-NH group of donors, NAD or NADP as acceptor"/>
    <property type="evidence" value="ECO:0007669"/>
    <property type="project" value="TreeGrafter"/>
</dbReference>
<evidence type="ECO:0000313" key="3">
    <source>
        <dbReference type="Proteomes" id="UP000195893"/>
    </source>
</evidence>
<protein>
    <submittedName>
        <fullName evidence="2">Dihydrodipicolinate reductase</fullName>
    </submittedName>
</protein>
<evidence type="ECO:0000313" key="2">
    <source>
        <dbReference type="EMBL" id="OUT18690.1"/>
    </source>
</evidence>
<dbReference type="PANTHER" id="PTHR43355:SF2">
    <property type="entry name" value="FLAVIN REDUCTASE (NADPH)"/>
    <property type="match status" value="1"/>
</dbReference>
<evidence type="ECO:0000259" key="1">
    <source>
        <dbReference type="Pfam" id="PF13460"/>
    </source>
</evidence>
<dbReference type="InterPro" id="IPR036291">
    <property type="entry name" value="NAD(P)-bd_dom_sf"/>
</dbReference>
<name>A0A1Y5NCU3_9BACT</name>
<dbReference type="RefSeq" id="WP_087581023.1">
    <property type="nucleotide sequence ID" value="NZ_NDYQ01000002.1"/>
</dbReference>
<gene>
    <name evidence="2" type="ORF">B9N60_01435</name>
</gene>
<dbReference type="Pfam" id="PF13460">
    <property type="entry name" value="NAD_binding_10"/>
    <property type="match status" value="1"/>
</dbReference>
<dbReference type="InterPro" id="IPR016040">
    <property type="entry name" value="NAD(P)-bd_dom"/>
</dbReference>
<proteinExistence type="predicted"/>
<sequence>MKIAIIGANGKSGANLVNEALKQGYDVTAIVRNKEYKNESVKVVYKDIFELTKADLAGFDAVISAFAAWSEETFPLHKKVAAHLVNLLEGTNTRLIVVGGAGTLFVDSKGTMLMDTPDFPAAYMGVAKATAESYFELKGSTNVLWTYVSPAGDYDENGARTGKYVLGGDDLILNSKNDSYISYADLALAIIDELKNKKFIQKRFTAVGERA</sequence>
<comment type="caution">
    <text evidence="2">The sequence shown here is derived from an EMBL/GenBank/DDBJ whole genome shotgun (WGS) entry which is preliminary data.</text>
</comment>